<dbReference type="Pfam" id="PF10141">
    <property type="entry name" value="ssDNA-exonuc_C"/>
    <property type="match status" value="1"/>
</dbReference>
<evidence type="ECO:0000256" key="4">
    <source>
        <dbReference type="ARBA" id="ARBA00022801"/>
    </source>
</evidence>
<dbReference type="PANTHER" id="PTHR30255">
    <property type="entry name" value="SINGLE-STRANDED-DNA-SPECIFIC EXONUCLEASE RECJ"/>
    <property type="match status" value="1"/>
</dbReference>
<dbReference type="InterPro" id="IPR003156">
    <property type="entry name" value="DHHA1_dom"/>
</dbReference>
<evidence type="ECO:0000259" key="7">
    <source>
        <dbReference type="Pfam" id="PF02272"/>
    </source>
</evidence>
<dbReference type="InterPro" id="IPR001667">
    <property type="entry name" value="DDH_dom"/>
</dbReference>
<dbReference type="Proteomes" id="UP000777303">
    <property type="component" value="Unassembled WGS sequence"/>
</dbReference>
<dbReference type="Pfam" id="PF01368">
    <property type="entry name" value="DHH"/>
    <property type="match status" value="1"/>
</dbReference>
<evidence type="ECO:0000313" key="10">
    <source>
        <dbReference type="EMBL" id="MBU3851173.1"/>
    </source>
</evidence>
<dbReference type="Gene3D" id="3.90.1640.30">
    <property type="match status" value="1"/>
</dbReference>
<dbReference type="AlphaFoldDB" id="A0A948TIC9"/>
<proteinExistence type="inferred from homology"/>
<dbReference type="PANTHER" id="PTHR30255:SF2">
    <property type="entry name" value="SINGLE-STRANDED-DNA-SPECIFIC EXONUCLEASE RECJ"/>
    <property type="match status" value="1"/>
</dbReference>
<comment type="similarity">
    <text evidence="1">Belongs to the RecJ family.</text>
</comment>
<dbReference type="EMBL" id="JAHLFS010000007">
    <property type="protein sequence ID" value="MBU3851173.1"/>
    <property type="molecule type" value="Genomic_DNA"/>
</dbReference>
<keyword evidence="4" id="KW-0378">Hydrolase</keyword>
<dbReference type="Pfam" id="PF17768">
    <property type="entry name" value="RecJ_OB"/>
    <property type="match status" value="1"/>
</dbReference>
<dbReference type="GO" id="GO:0003676">
    <property type="term" value="F:nucleic acid binding"/>
    <property type="evidence" value="ECO:0007669"/>
    <property type="project" value="InterPro"/>
</dbReference>
<evidence type="ECO:0000259" key="8">
    <source>
        <dbReference type="Pfam" id="PF10141"/>
    </source>
</evidence>
<evidence type="ECO:0000313" key="11">
    <source>
        <dbReference type="Proteomes" id="UP000777303"/>
    </source>
</evidence>
<dbReference type="GO" id="GO:0008409">
    <property type="term" value="F:5'-3' exonuclease activity"/>
    <property type="evidence" value="ECO:0007669"/>
    <property type="project" value="InterPro"/>
</dbReference>
<feature type="domain" description="DHHA1" evidence="7">
    <location>
        <begin position="365"/>
        <end position="457"/>
    </location>
</feature>
<dbReference type="InterPro" id="IPR051673">
    <property type="entry name" value="SSDNA_exonuclease_RecJ"/>
</dbReference>
<dbReference type="InterPro" id="IPR018779">
    <property type="entry name" value="RecJ_C"/>
</dbReference>
<dbReference type="GO" id="GO:0006310">
    <property type="term" value="P:DNA recombination"/>
    <property type="evidence" value="ECO:0007669"/>
    <property type="project" value="InterPro"/>
</dbReference>
<name>A0A948TIC9_9LACO</name>
<dbReference type="SUPFAM" id="SSF64182">
    <property type="entry name" value="DHH phosphoesterases"/>
    <property type="match status" value="1"/>
</dbReference>
<protein>
    <recommendedName>
        <fullName evidence="2">Single-stranded-DNA-specific exonuclease RecJ</fullName>
    </recommendedName>
</protein>
<dbReference type="InterPro" id="IPR004610">
    <property type="entry name" value="RecJ"/>
</dbReference>
<keyword evidence="5 10" id="KW-0269">Exonuclease</keyword>
<dbReference type="InterPro" id="IPR041122">
    <property type="entry name" value="RecJ_OB"/>
</dbReference>
<gene>
    <name evidence="10" type="primary">recJ</name>
    <name evidence="10" type="ORF">H9901_00450</name>
</gene>
<accession>A0A948TIC9</accession>
<dbReference type="InterPro" id="IPR038763">
    <property type="entry name" value="DHH_sf"/>
</dbReference>
<evidence type="ECO:0000259" key="6">
    <source>
        <dbReference type="Pfam" id="PF01368"/>
    </source>
</evidence>
<evidence type="ECO:0000256" key="5">
    <source>
        <dbReference type="ARBA" id="ARBA00022839"/>
    </source>
</evidence>
<organism evidence="10 11">
    <name type="scientific">Candidatus Paralactobacillus gallistercoris</name>
    <dbReference type="NCBI Taxonomy" id="2838724"/>
    <lineage>
        <taxon>Bacteria</taxon>
        <taxon>Bacillati</taxon>
        <taxon>Bacillota</taxon>
        <taxon>Bacilli</taxon>
        <taxon>Lactobacillales</taxon>
        <taxon>Lactobacillaceae</taxon>
        <taxon>Lactobacillus</taxon>
    </lineage>
</organism>
<sequence length="785" mass="87405">MNVVIIAKLFLKGADGIVTTKYAWQPLTAIPATQVDQVAHQNNVSPLLATLLCQRGLTTPTVIDRFLHPQLSQLHDPLLLHDMQAAVERISTAIMNGEKITVYGDYDVDGLTSTTIMYEALASLGADVDIYIPNRFSDGYGPSRAAYQRLIAQGTQLIVTVDNGVSGHDEIKFAHEQGVDVVVTDHHELPQQLPEDAAAIVHPRYPGSQYPFGDLSGAGVAFKVATALLEEVPVDCLDLVALGTVCDLVSLRDENRVLVALGLQVLQNDTRPGIRALCQVAYVNQQQLNTTDIGFRLGPRLNSLGRLGDAQPGVQLLHTLDPNQATQLADFVQTQNEKRRQYVDEISEMALTMAQSEEYYHRKTLVLAHKNWHEGVLGIVASRIVEATGKPTLVLNISDDGQTAKGSGRSVPSLHLFNALNSERDHMLKFGGHHMAVGLSVATAQIATIAAALEAAAQDKNDIPTQPQLPIALQLPVTAINEQTYHDIQQLAPFGVDNEEPLVQITRPQVANVKALGDHQQHLKLLLQQQQFKVNAIGFNLNKPGYDWYHLPFNLVGYVTLNHWHDQQSIQLQLKDIQPLMPTIIDKRHYPLNTTLFNDDAVYVFFNEKIYQQLHPFLQNHQAVMADNYAVIAKAAQITFVDEPTNLSDLQKLLQQQHADVITLIFYTKHHLASEGMPTIAQCRQVLRYCMQHPSLPKDALAQIANYLQIKKSILIFIIQVFLEVQFVKIEKDMIITQLPLPKDKLDIQATAVYQQRQQQITIDQLLFNSSLQQLIKQLFSYATA</sequence>
<evidence type="ECO:0000256" key="1">
    <source>
        <dbReference type="ARBA" id="ARBA00005915"/>
    </source>
</evidence>
<evidence type="ECO:0000256" key="3">
    <source>
        <dbReference type="ARBA" id="ARBA00022722"/>
    </source>
</evidence>
<dbReference type="GO" id="GO:0006281">
    <property type="term" value="P:DNA repair"/>
    <property type="evidence" value="ECO:0007669"/>
    <property type="project" value="InterPro"/>
</dbReference>
<comment type="caution">
    <text evidence="10">The sequence shown here is derived from an EMBL/GenBank/DDBJ whole genome shotgun (WGS) entry which is preliminary data.</text>
</comment>
<reference evidence="10" key="2">
    <citation type="submission" date="2021-04" db="EMBL/GenBank/DDBJ databases">
        <authorList>
            <person name="Gilroy R."/>
        </authorList>
    </citation>
    <scope>NUCLEOTIDE SEQUENCE</scope>
    <source>
        <strain evidence="10">F6-6636</strain>
    </source>
</reference>
<dbReference type="Gene3D" id="3.10.310.30">
    <property type="match status" value="1"/>
</dbReference>
<evidence type="ECO:0000256" key="2">
    <source>
        <dbReference type="ARBA" id="ARBA00019841"/>
    </source>
</evidence>
<feature type="domain" description="DDH" evidence="6">
    <location>
        <begin position="99"/>
        <end position="244"/>
    </location>
</feature>
<evidence type="ECO:0000259" key="9">
    <source>
        <dbReference type="Pfam" id="PF17768"/>
    </source>
</evidence>
<dbReference type="NCBIfam" id="TIGR00644">
    <property type="entry name" value="recJ"/>
    <property type="match status" value="1"/>
</dbReference>
<feature type="domain" description="RecJ OB" evidence="9">
    <location>
        <begin position="473"/>
        <end position="576"/>
    </location>
</feature>
<feature type="domain" description="Single-stranded-DNA-specific exonuclease RecJ C-terminal" evidence="8">
    <location>
        <begin position="584"/>
        <end position="775"/>
    </location>
</feature>
<keyword evidence="3" id="KW-0540">Nuclease</keyword>
<reference evidence="10" key="1">
    <citation type="journal article" date="2021" name="PeerJ">
        <title>Extensive microbial diversity within the chicken gut microbiome revealed by metagenomics and culture.</title>
        <authorList>
            <person name="Gilroy R."/>
            <person name="Ravi A."/>
            <person name="Getino M."/>
            <person name="Pursley I."/>
            <person name="Horton D.L."/>
            <person name="Alikhan N.F."/>
            <person name="Baker D."/>
            <person name="Gharbi K."/>
            <person name="Hall N."/>
            <person name="Watson M."/>
            <person name="Adriaenssens E.M."/>
            <person name="Foster-Nyarko E."/>
            <person name="Jarju S."/>
            <person name="Secka A."/>
            <person name="Antonio M."/>
            <person name="Oren A."/>
            <person name="Chaudhuri R.R."/>
            <person name="La Ragione R."/>
            <person name="Hildebrand F."/>
            <person name="Pallen M.J."/>
        </authorList>
    </citation>
    <scope>NUCLEOTIDE SEQUENCE</scope>
    <source>
        <strain evidence="10">F6-6636</strain>
    </source>
</reference>
<dbReference type="Pfam" id="PF02272">
    <property type="entry name" value="DHHA1"/>
    <property type="match status" value="1"/>
</dbReference>